<protein>
    <submittedName>
        <fullName evidence="1">Uncharacterized protein</fullName>
    </submittedName>
</protein>
<evidence type="ECO:0000313" key="1">
    <source>
        <dbReference type="EMBL" id="EGC01429.1"/>
    </source>
</evidence>
<dbReference type="eggNOG" id="COG1887">
    <property type="taxonomic scope" value="Bacteria"/>
</dbReference>
<dbReference type="AlphaFoldDB" id="E9SH91"/>
<accession>E9SH91</accession>
<dbReference type="SUPFAM" id="SSF53448">
    <property type="entry name" value="Nucleotide-diphospho-sugar transferases"/>
    <property type="match status" value="1"/>
</dbReference>
<dbReference type="OrthoDB" id="9807097at2"/>
<name>E9SH91_RUMAL</name>
<dbReference type="Proteomes" id="UP000004259">
    <property type="component" value="Unassembled WGS sequence"/>
</dbReference>
<reference evidence="1 2" key="1">
    <citation type="submission" date="2011-02" db="EMBL/GenBank/DDBJ databases">
        <authorList>
            <person name="Nelson K.E."/>
            <person name="Sutton G."/>
            <person name="Torralba M."/>
            <person name="Durkin S."/>
            <person name="Harkins D."/>
            <person name="Montgomery R."/>
            <person name="Ziemer C."/>
            <person name="Klaassens E."/>
            <person name="Ocuiv P."/>
            <person name="Morrison M."/>
        </authorList>
    </citation>
    <scope>NUCLEOTIDE SEQUENCE [LARGE SCALE GENOMIC DNA]</scope>
    <source>
        <strain evidence="1 2">8</strain>
    </source>
</reference>
<organism evidence="1 2">
    <name type="scientific">Ruminococcus albus 8</name>
    <dbReference type="NCBI Taxonomy" id="246199"/>
    <lineage>
        <taxon>Bacteria</taxon>
        <taxon>Bacillati</taxon>
        <taxon>Bacillota</taxon>
        <taxon>Clostridia</taxon>
        <taxon>Eubacteriales</taxon>
        <taxon>Oscillospiraceae</taxon>
        <taxon>Ruminococcus</taxon>
    </lineage>
</organism>
<dbReference type="InterPro" id="IPR029044">
    <property type="entry name" value="Nucleotide-diphossugar_trans"/>
</dbReference>
<evidence type="ECO:0000313" key="2">
    <source>
        <dbReference type="Proteomes" id="UP000004259"/>
    </source>
</evidence>
<sequence>MKFSVLLITGSSDRVALETVENIASQSGGLTKDIFLIIAGDFTEDDRKKLYLERSAAYGMTAFINVGEKSEAELLNTFVRFANAEYCTVMRAGAKADPSYFPRLTAALDEDKELNFACGRRLAANKEQLERELTLPKGILELDKVFCAFPDSLEGVCARTSYLAEHPFETEAGTFAEQKNMLAMLNDCRRIWYDSTLNVLQADCTKNYEDAESFPPDAMTAKWHTEIFENCILPIEENCKGKDGRLPLFLQHYAATEVLRRIDYGRLLTNFPEKERETVIKTLTKALAPVEDKVLCGVYADDLPHCTVSDKRIILGLKHGREDYYTDLGYSREKLFAVQKDIVLADSTALNIRIDLINHRKDMLEIDGRFDDMFNQRRTKLIAEYAGKEYTMTYDSKSAKHFFFGKEISEEKSFHLTFPLTGTRAELRFFLLFKGCRYEIKQRCSGQWSAKLLDDRYDSFLRLTNDICITCEGGRLVTQPMPLSEQRRRFSKAVSLSARDGVSFSLRTACKWSERWARGKSIWLFADDPELGGGAAEDMFRYAMTRHDEVYCYYLTEKGSPAAERLVADGYRPLYAGSFLHKMIYLNAQAYITTKPRADRINFCGMTEAQSTLGRHIRKNVIMLQNSPEDMPNVSENKRICDNVRLYFCGTKKYLDELKKPEYGYDNTDVMRLTGLTCYDRIKDISGENKLLLMFAHHKAEDNADFIDTEIFRNIRTLLENKRFTDALTDSGYTLTIALRGVNDNDADILPKHDRITVLTDDPDEDELKSRAALIVTDNGEETAAGVMRKPLIYFGGEGGYDFGERAENADKLADLLCSYLKDGVHQSEEKSRAADEYFGREELGYKREIYNEIITWLYENGEIDGYEDFEVADENEYEN</sequence>
<keyword evidence="2" id="KW-1185">Reference proteome</keyword>
<dbReference type="STRING" id="246199.CUS_7619"/>
<dbReference type="EMBL" id="ADKM02000130">
    <property type="protein sequence ID" value="EGC01429.1"/>
    <property type="molecule type" value="Genomic_DNA"/>
</dbReference>
<comment type="caution">
    <text evidence="1">The sequence shown here is derived from an EMBL/GenBank/DDBJ whole genome shotgun (WGS) entry which is preliminary data.</text>
</comment>
<dbReference type="RefSeq" id="WP_002852967.1">
    <property type="nucleotide sequence ID" value="NZ_ADKM02000130.1"/>
</dbReference>
<gene>
    <name evidence="1" type="ORF">CUS_7619</name>
</gene>
<proteinExistence type="predicted"/>